<comment type="function">
    <text evidence="11">Involved in the type II fatty acid elongation cycle. Catalyzes the elongation of a wide range of acyl-ACP by the addition of two carbons from malonyl-ACP to an acyl acceptor. Can efficiently catalyze the conversion of palmitoleoyl-ACP (cis-hexadec-9-enoyl-ACP) to cis-vaccenoyl-ACP (cis-octadec-11-enoyl-ACP), an essential step in the thermal regulation of fatty acid composition.</text>
</comment>
<comment type="catalytic activity">
    <reaction evidence="11">
        <text>a fatty acyl-[ACP] + malonyl-[ACP] + H(+) = a 3-oxoacyl-[ACP] + holo-[ACP] + CO2</text>
        <dbReference type="Rhea" id="RHEA:22836"/>
        <dbReference type="Rhea" id="RHEA-COMP:9623"/>
        <dbReference type="Rhea" id="RHEA-COMP:9685"/>
        <dbReference type="Rhea" id="RHEA-COMP:9916"/>
        <dbReference type="Rhea" id="RHEA-COMP:14125"/>
        <dbReference type="ChEBI" id="CHEBI:15378"/>
        <dbReference type="ChEBI" id="CHEBI:16526"/>
        <dbReference type="ChEBI" id="CHEBI:64479"/>
        <dbReference type="ChEBI" id="CHEBI:78449"/>
        <dbReference type="ChEBI" id="CHEBI:78776"/>
        <dbReference type="ChEBI" id="CHEBI:138651"/>
    </reaction>
</comment>
<dbReference type="NCBIfam" id="NF005589">
    <property type="entry name" value="PRK07314.1"/>
    <property type="match status" value="1"/>
</dbReference>
<evidence type="ECO:0000256" key="5">
    <source>
        <dbReference type="ARBA" id="ARBA00022516"/>
    </source>
</evidence>
<evidence type="ECO:0000256" key="4">
    <source>
        <dbReference type="ARBA" id="ARBA00014657"/>
    </source>
</evidence>
<dbReference type="KEGG" id="pbp:STSP1_02334"/>
<dbReference type="InterPro" id="IPR014031">
    <property type="entry name" value="Ketoacyl_synth_C"/>
</dbReference>
<dbReference type="Pfam" id="PF00109">
    <property type="entry name" value="ketoacyl-synt"/>
    <property type="match status" value="1"/>
</dbReference>
<evidence type="ECO:0000256" key="13">
    <source>
        <dbReference type="RuleBase" id="RU003694"/>
    </source>
</evidence>
<dbReference type="SMART" id="SM00825">
    <property type="entry name" value="PKS_KS"/>
    <property type="match status" value="1"/>
</dbReference>
<dbReference type="CDD" id="cd00834">
    <property type="entry name" value="KAS_I_II"/>
    <property type="match status" value="1"/>
</dbReference>
<organism evidence="15 16">
    <name type="scientific">Sedimentisphaera salicampi</name>
    <dbReference type="NCBI Taxonomy" id="1941349"/>
    <lineage>
        <taxon>Bacteria</taxon>
        <taxon>Pseudomonadati</taxon>
        <taxon>Planctomycetota</taxon>
        <taxon>Phycisphaerae</taxon>
        <taxon>Sedimentisphaerales</taxon>
        <taxon>Sedimentisphaeraceae</taxon>
        <taxon>Sedimentisphaera</taxon>
    </lineage>
</organism>
<keyword evidence="5 11" id="KW-0444">Lipid biosynthesis</keyword>
<dbReference type="Proteomes" id="UP000193334">
    <property type="component" value="Chromosome"/>
</dbReference>
<dbReference type="EC" id="2.3.1.179" evidence="3 11"/>
<keyword evidence="8" id="KW-0443">Lipid metabolism</keyword>
<comment type="pathway">
    <text evidence="1 11">Lipid metabolism; fatty acid biosynthesis.</text>
</comment>
<dbReference type="PROSITE" id="PS52004">
    <property type="entry name" value="KS3_2"/>
    <property type="match status" value="1"/>
</dbReference>
<dbReference type="AlphaFoldDB" id="A0A1W6LQ34"/>
<dbReference type="GO" id="GO:0006633">
    <property type="term" value="P:fatty acid biosynthetic process"/>
    <property type="evidence" value="ECO:0007669"/>
    <property type="project" value="UniProtKB-UniPathway"/>
</dbReference>
<evidence type="ECO:0000256" key="3">
    <source>
        <dbReference type="ARBA" id="ARBA00012356"/>
    </source>
</evidence>
<dbReference type="STRING" id="1941349.STSP1_02334"/>
<dbReference type="UniPathway" id="UPA00094"/>
<evidence type="ECO:0000256" key="6">
    <source>
        <dbReference type="ARBA" id="ARBA00022679"/>
    </source>
</evidence>
<keyword evidence="16" id="KW-1185">Reference proteome</keyword>
<dbReference type="InterPro" id="IPR017568">
    <property type="entry name" value="3-oxoacyl-ACP_synth-2"/>
</dbReference>
<dbReference type="Pfam" id="PF02801">
    <property type="entry name" value="Ketoacyl-synt_C"/>
    <property type="match status" value="1"/>
</dbReference>
<evidence type="ECO:0000256" key="10">
    <source>
        <dbReference type="ARBA" id="ARBA00023315"/>
    </source>
</evidence>
<feature type="domain" description="Ketosynthase family 3 (KS3)" evidence="14">
    <location>
        <begin position="2"/>
        <end position="432"/>
    </location>
</feature>
<dbReference type="SUPFAM" id="SSF53901">
    <property type="entry name" value="Thiolase-like"/>
    <property type="match status" value="2"/>
</dbReference>
<evidence type="ECO:0000256" key="1">
    <source>
        <dbReference type="ARBA" id="ARBA00005194"/>
    </source>
</evidence>
<proteinExistence type="inferred from homology"/>
<dbReference type="FunFam" id="3.40.47.10:FF:000029">
    <property type="entry name" value="3-oxoacyl-[acyl-carrier-protein] synthase 1"/>
    <property type="match status" value="1"/>
</dbReference>
<evidence type="ECO:0000256" key="8">
    <source>
        <dbReference type="ARBA" id="ARBA00023098"/>
    </source>
</evidence>
<dbReference type="PIRSF" id="PIRSF000447">
    <property type="entry name" value="KAS_II"/>
    <property type="match status" value="1"/>
</dbReference>
<keyword evidence="6 11" id="KW-0808">Transferase</keyword>
<evidence type="ECO:0000256" key="2">
    <source>
        <dbReference type="ARBA" id="ARBA00008467"/>
    </source>
</evidence>
<comment type="catalytic activity">
    <reaction evidence="11">
        <text>(9Z)-hexadecenoyl-[ACP] + malonyl-[ACP] + H(+) = 3-oxo-(11Z)-octadecenoyl-[ACP] + holo-[ACP] + CO2</text>
        <dbReference type="Rhea" id="RHEA:55040"/>
        <dbReference type="Rhea" id="RHEA-COMP:9623"/>
        <dbReference type="Rhea" id="RHEA-COMP:9685"/>
        <dbReference type="Rhea" id="RHEA-COMP:10800"/>
        <dbReference type="Rhea" id="RHEA-COMP:14074"/>
        <dbReference type="ChEBI" id="CHEBI:15378"/>
        <dbReference type="ChEBI" id="CHEBI:16526"/>
        <dbReference type="ChEBI" id="CHEBI:64479"/>
        <dbReference type="ChEBI" id="CHEBI:78449"/>
        <dbReference type="ChEBI" id="CHEBI:83989"/>
        <dbReference type="ChEBI" id="CHEBI:138538"/>
        <dbReference type="EC" id="2.3.1.179"/>
    </reaction>
</comment>
<keyword evidence="9 11" id="KW-0275">Fatty acid biosynthesis</keyword>
<comment type="similarity">
    <text evidence="2 11 13">Belongs to the thiolase-like superfamily. Beta-ketoacyl-ACP synthases family.</text>
</comment>
<evidence type="ECO:0000313" key="15">
    <source>
        <dbReference type="EMBL" id="ARN57908.1"/>
    </source>
</evidence>
<dbReference type="Gene3D" id="3.40.47.10">
    <property type="match status" value="2"/>
</dbReference>
<name>A0A1W6LQ34_9BACT</name>
<keyword evidence="10 11" id="KW-0012">Acyltransferase</keyword>
<dbReference type="PANTHER" id="PTHR11712">
    <property type="entry name" value="POLYKETIDE SYNTHASE-RELATED"/>
    <property type="match status" value="1"/>
</dbReference>
<dbReference type="GO" id="GO:0004315">
    <property type="term" value="F:3-oxoacyl-[acyl-carrier-protein] synthase activity"/>
    <property type="evidence" value="ECO:0007669"/>
    <property type="project" value="UniProtKB-EC"/>
</dbReference>
<keyword evidence="7" id="KW-0276">Fatty acid metabolism</keyword>
<accession>A0A1W6LQ34</accession>
<dbReference type="GO" id="GO:0005829">
    <property type="term" value="C:cytosol"/>
    <property type="evidence" value="ECO:0007669"/>
    <property type="project" value="TreeGrafter"/>
</dbReference>
<reference evidence="16" key="1">
    <citation type="submission" date="2017-04" db="EMBL/GenBank/DDBJ databases">
        <title>Comparative genomics and description of representatives of a novel lineage of planctomycetes thriving in anoxic sediments.</title>
        <authorList>
            <person name="Spring S."/>
            <person name="Bunk B."/>
            <person name="Sproer C."/>
        </authorList>
    </citation>
    <scope>NUCLEOTIDE SEQUENCE [LARGE SCALE GENOMIC DNA]</scope>
    <source>
        <strain evidence="16">ST-PulAB-D4</strain>
    </source>
</reference>
<dbReference type="RefSeq" id="WP_085756523.1">
    <property type="nucleotide sequence ID" value="NZ_CP021023.1"/>
</dbReference>
<dbReference type="InterPro" id="IPR000794">
    <property type="entry name" value="Beta-ketoacyl_synthase"/>
</dbReference>
<dbReference type="OrthoDB" id="292158at2"/>
<evidence type="ECO:0000256" key="11">
    <source>
        <dbReference type="PIRNR" id="PIRNR000447"/>
    </source>
</evidence>
<evidence type="ECO:0000256" key="9">
    <source>
        <dbReference type="ARBA" id="ARBA00023160"/>
    </source>
</evidence>
<dbReference type="InterPro" id="IPR014030">
    <property type="entry name" value="Ketoacyl_synth_N"/>
</dbReference>
<evidence type="ECO:0000256" key="12">
    <source>
        <dbReference type="PIRSR" id="PIRSR000447-1"/>
    </source>
</evidence>
<dbReference type="InterPro" id="IPR020841">
    <property type="entry name" value="PKS_Beta-ketoAc_synthase_dom"/>
</dbReference>
<gene>
    <name evidence="15" type="primary">fabF_2</name>
    <name evidence="15" type="ORF">STSP1_02334</name>
</gene>
<evidence type="ECO:0000259" key="14">
    <source>
        <dbReference type="PROSITE" id="PS52004"/>
    </source>
</evidence>
<sequence>MRKRIVITGLGLVSPMGCGAEKVWKAILDGEDGFNYITRFDASTFPTTFAAEVKDFSLEDYINETGAHKDALNPTQFALAATAQACRQAGIEIEQAAENSSIDRSRLGIYMGSGEGPIDHETFFAAIAGSAGEGGREIDWQKWTNITNQMMLGPREIEQQPNIPAGHISLMTRARGPVRSCLTACAASSQAIGEASLMLRRGRADIMLAGGSHSMIHPLGVTGFNKLTALSERNDNIHTASRPFTKDRDGFIIGEGSAVLVLETLESAKSRGAEILAEIAGYGSSCDAFRVTDMHEDARGGSAAIEQALKDAGVGKEEIEYINAHGTSTGENDRIETKAIKNVFGEMAYKIPVSSVKSMLGHLIGSAGAAELITCVMALRDGIIPQTANYGEPDPELDLDYVPNKPRKKELNCVMSESFGFGGQNDVLVLKKFE</sequence>
<dbReference type="InterPro" id="IPR016039">
    <property type="entry name" value="Thiolase-like"/>
</dbReference>
<protein>
    <recommendedName>
        <fullName evidence="4 11">3-oxoacyl-[acyl-carrier-protein] synthase 2</fullName>
        <ecNumber evidence="3 11">2.3.1.179</ecNumber>
    </recommendedName>
</protein>
<dbReference type="EMBL" id="CP021023">
    <property type="protein sequence ID" value="ARN57908.1"/>
    <property type="molecule type" value="Genomic_DNA"/>
</dbReference>
<evidence type="ECO:0000313" key="16">
    <source>
        <dbReference type="Proteomes" id="UP000193334"/>
    </source>
</evidence>
<evidence type="ECO:0000256" key="7">
    <source>
        <dbReference type="ARBA" id="ARBA00022832"/>
    </source>
</evidence>
<dbReference type="PANTHER" id="PTHR11712:SF336">
    <property type="entry name" value="3-OXOACYL-[ACYL-CARRIER-PROTEIN] SYNTHASE, MITOCHONDRIAL"/>
    <property type="match status" value="1"/>
</dbReference>
<feature type="active site" description="For beta-ketoacyl synthase activity" evidence="12">
    <location>
        <position position="185"/>
    </location>
</feature>